<evidence type="ECO:0000313" key="1">
    <source>
        <dbReference type="EMBL" id="KHF99147.1"/>
    </source>
</evidence>
<dbReference type="Proteomes" id="UP000032142">
    <property type="component" value="Unassembled WGS sequence"/>
</dbReference>
<proteinExistence type="predicted"/>
<reference evidence="2" key="1">
    <citation type="submission" date="2014-09" db="EMBL/GenBank/DDBJ databases">
        <authorList>
            <person name="Mudge J."/>
            <person name="Ramaraj T."/>
            <person name="Lindquist I.E."/>
            <person name="Bharti A.K."/>
            <person name="Sundararajan A."/>
            <person name="Cameron C.T."/>
            <person name="Woodward J.E."/>
            <person name="May G.D."/>
            <person name="Brubaker C."/>
            <person name="Broadhvest J."/>
            <person name="Wilkins T.A."/>
        </authorList>
    </citation>
    <scope>NUCLEOTIDE SEQUENCE</scope>
    <source>
        <strain evidence="2">cv. AKA8401</strain>
    </source>
</reference>
<gene>
    <name evidence="1" type="ORF">F383_38273</name>
</gene>
<evidence type="ECO:0000313" key="2">
    <source>
        <dbReference type="Proteomes" id="UP000032142"/>
    </source>
</evidence>
<protein>
    <submittedName>
        <fullName evidence="1">X-linked retinitis pigmentosa GTPase regulator</fullName>
    </submittedName>
</protein>
<keyword evidence="2" id="KW-1185">Reference proteome</keyword>
<organism evidence="1 2">
    <name type="scientific">Gossypium arboreum</name>
    <name type="common">Tree cotton</name>
    <name type="synonym">Gossypium nanking</name>
    <dbReference type="NCBI Taxonomy" id="29729"/>
    <lineage>
        <taxon>Eukaryota</taxon>
        <taxon>Viridiplantae</taxon>
        <taxon>Streptophyta</taxon>
        <taxon>Embryophyta</taxon>
        <taxon>Tracheophyta</taxon>
        <taxon>Spermatophyta</taxon>
        <taxon>Magnoliopsida</taxon>
        <taxon>eudicotyledons</taxon>
        <taxon>Gunneridae</taxon>
        <taxon>Pentapetalae</taxon>
        <taxon>rosids</taxon>
        <taxon>malvids</taxon>
        <taxon>Malvales</taxon>
        <taxon>Malvaceae</taxon>
        <taxon>Malvoideae</taxon>
        <taxon>Gossypium</taxon>
    </lineage>
</organism>
<dbReference type="AlphaFoldDB" id="A0A0B0MAH5"/>
<sequence>MANCVPQAVTTGPPSSFISHVVTIGPPVTTRQSLSRFYSAQPANGKVCIQFRVVEV</sequence>
<comment type="caution">
    <text evidence="1">The sequence shown here is derived from an EMBL/GenBank/DDBJ whole genome shotgun (WGS) entry which is preliminary data.</text>
</comment>
<name>A0A0B0MAH5_GOSAR</name>
<accession>A0A0B0MAH5</accession>
<dbReference type="EMBL" id="JRRC01066442">
    <property type="protein sequence ID" value="KHF99147.1"/>
    <property type="molecule type" value="Genomic_DNA"/>
</dbReference>